<comment type="caution">
    <text evidence="1">The sequence shown here is derived from an EMBL/GenBank/DDBJ whole genome shotgun (WGS) entry which is preliminary data.</text>
</comment>
<sequence length="129" mass="14277">MTKGESSSGRHCYREWAAIRRSRSRKRSLLNFNFSTAKQAVKGCTTKRCHRPGRRRACTAVRDCAAAAAAAVLDGHKSQIPASGWRRRSSDEISFSIALDPSNFHFMQKRSNFVTGKRPPRAAPALDAG</sequence>
<dbReference type="EMBL" id="BGZK01001413">
    <property type="protein sequence ID" value="GBP79401.1"/>
    <property type="molecule type" value="Genomic_DNA"/>
</dbReference>
<gene>
    <name evidence="1" type="ORF">EVAR_61826_1</name>
</gene>
<evidence type="ECO:0000313" key="2">
    <source>
        <dbReference type="Proteomes" id="UP000299102"/>
    </source>
</evidence>
<accession>A0A4C1YSE2</accession>
<protein>
    <submittedName>
        <fullName evidence="1">Uncharacterized protein</fullName>
    </submittedName>
</protein>
<evidence type="ECO:0000313" key="1">
    <source>
        <dbReference type="EMBL" id="GBP79401.1"/>
    </source>
</evidence>
<name>A0A4C1YSE2_EUMVA</name>
<organism evidence="1 2">
    <name type="scientific">Eumeta variegata</name>
    <name type="common">Bagworm moth</name>
    <name type="synonym">Eumeta japonica</name>
    <dbReference type="NCBI Taxonomy" id="151549"/>
    <lineage>
        <taxon>Eukaryota</taxon>
        <taxon>Metazoa</taxon>
        <taxon>Ecdysozoa</taxon>
        <taxon>Arthropoda</taxon>
        <taxon>Hexapoda</taxon>
        <taxon>Insecta</taxon>
        <taxon>Pterygota</taxon>
        <taxon>Neoptera</taxon>
        <taxon>Endopterygota</taxon>
        <taxon>Lepidoptera</taxon>
        <taxon>Glossata</taxon>
        <taxon>Ditrysia</taxon>
        <taxon>Tineoidea</taxon>
        <taxon>Psychidae</taxon>
        <taxon>Oiketicinae</taxon>
        <taxon>Eumeta</taxon>
    </lineage>
</organism>
<keyword evidence="2" id="KW-1185">Reference proteome</keyword>
<dbReference type="Proteomes" id="UP000299102">
    <property type="component" value="Unassembled WGS sequence"/>
</dbReference>
<dbReference type="AlphaFoldDB" id="A0A4C1YSE2"/>
<reference evidence="1 2" key="1">
    <citation type="journal article" date="2019" name="Commun. Biol.">
        <title>The bagworm genome reveals a unique fibroin gene that provides high tensile strength.</title>
        <authorList>
            <person name="Kono N."/>
            <person name="Nakamura H."/>
            <person name="Ohtoshi R."/>
            <person name="Tomita M."/>
            <person name="Numata K."/>
            <person name="Arakawa K."/>
        </authorList>
    </citation>
    <scope>NUCLEOTIDE SEQUENCE [LARGE SCALE GENOMIC DNA]</scope>
</reference>
<proteinExistence type="predicted"/>